<evidence type="ECO:0000256" key="6">
    <source>
        <dbReference type="ARBA" id="ARBA00023211"/>
    </source>
</evidence>
<organism evidence="9">
    <name type="scientific">Candidatus Kentrum sp. FW</name>
    <dbReference type="NCBI Taxonomy" id="2126338"/>
    <lineage>
        <taxon>Bacteria</taxon>
        <taxon>Pseudomonadati</taxon>
        <taxon>Pseudomonadota</taxon>
        <taxon>Gammaproteobacteria</taxon>
        <taxon>Candidatus Kentrum</taxon>
    </lineage>
</organism>
<keyword evidence="4" id="KW-0378">Hydrolase</keyword>
<dbReference type="SUPFAM" id="SSF55811">
    <property type="entry name" value="Nudix"/>
    <property type="match status" value="1"/>
</dbReference>
<dbReference type="InterPro" id="IPR015797">
    <property type="entry name" value="NUDIX_hydrolase-like_dom_sf"/>
</dbReference>
<comment type="cofactor">
    <cofactor evidence="1">
        <name>Mn(2+)</name>
        <dbReference type="ChEBI" id="CHEBI:29035"/>
    </cofactor>
</comment>
<dbReference type="NCBIfam" id="NF007980">
    <property type="entry name" value="PRK10707.1"/>
    <property type="match status" value="1"/>
</dbReference>
<keyword evidence="5" id="KW-0460">Magnesium</keyword>
<evidence type="ECO:0000256" key="7">
    <source>
        <dbReference type="SAM" id="MobiDB-lite"/>
    </source>
</evidence>
<evidence type="ECO:0000259" key="8">
    <source>
        <dbReference type="PROSITE" id="PS51462"/>
    </source>
</evidence>
<dbReference type="PANTHER" id="PTHR12992:SF11">
    <property type="entry name" value="MITOCHONDRIAL COENZYME A DIPHOSPHATASE NUDT8"/>
    <property type="match status" value="1"/>
</dbReference>
<evidence type="ECO:0000256" key="5">
    <source>
        <dbReference type="ARBA" id="ARBA00022842"/>
    </source>
</evidence>
<keyword evidence="6" id="KW-0464">Manganese</keyword>
<proteinExistence type="predicted"/>
<name>A0A450S9X8_9GAMM</name>
<dbReference type="GO" id="GO:0010945">
    <property type="term" value="F:coenzyme A diphosphatase activity"/>
    <property type="evidence" value="ECO:0007669"/>
    <property type="project" value="InterPro"/>
</dbReference>
<dbReference type="InterPro" id="IPR000086">
    <property type="entry name" value="NUDIX_hydrolase_dom"/>
</dbReference>
<sequence>MSHHATCRLRDRIIQCVRKPDDIPTANDVQPRPSIGDFDLTSERKPTRDVSLTPAAVLVPIIERSSNLSILLTKRTDHLHDHPGQISFPGGRTEGADSGPVATALRETEEEIDLKPSFIHVIGFLDTYETTTRYLVTPVVGFITTGFQLNPDRFEVAKVFEMPLSFLLDPTNHQVKSRTVAGTRYGFYVLEYEEHVIWGATAGMLINLYRRMTTSEASPGTYSPPTPIRA</sequence>
<protein>
    <submittedName>
        <fullName evidence="9">8-oxo-dGTP pyrophosphatase MutT, NUDIX family</fullName>
    </submittedName>
</protein>
<feature type="region of interest" description="Disordered" evidence="7">
    <location>
        <begin position="81"/>
        <end position="101"/>
    </location>
</feature>
<dbReference type="InterPro" id="IPR045121">
    <property type="entry name" value="CoAse"/>
</dbReference>
<evidence type="ECO:0000256" key="4">
    <source>
        <dbReference type="ARBA" id="ARBA00022801"/>
    </source>
</evidence>
<dbReference type="PANTHER" id="PTHR12992">
    <property type="entry name" value="NUDIX HYDROLASE"/>
    <property type="match status" value="1"/>
</dbReference>
<dbReference type="PROSITE" id="PS51462">
    <property type="entry name" value="NUDIX"/>
    <property type="match status" value="1"/>
</dbReference>
<feature type="region of interest" description="Disordered" evidence="7">
    <location>
        <begin position="22"/>
        <end position="46"/>
    </location>
</feature>
<dbReference type="Pfam" id="PF00293">
    <property type="entry name" value="NUDIX"/>
    <property type="match status" value="1"/>
</dbReference>
<dbReference type="GO" id="GO:0046872">
    <property type="term" value="F:metal ion binding"/>
    <property type="evidence" value="ECO:0007669"/>
    <property type="project" value="UniProtKB-KW"/>
</dbReference>
<evidence type="ECO:0000256" key="1">
    <source>
        <dbReference type="ARBA" id="ARBA00001936"/>
    </source>
</evidence>
<evidence type="ECO:0000256" key="3">
    <source>
        <dbReference type="ARBA" id="ARBA00022723"/>
    </source>
</evidence>
<feature type="domain" description="Nudix hydrolase" evidence="8">
    <location>
        <begin position="52"/>
        <end position="188"/>
    </location>
</feature>
<keyword evidence="3" id="KW-0479">Metal-binding</keyword>
<dbReference type="Gene3D" id="3.90.79.10">
    <property type="entry name" value="Nucleoside Triphosphate Pyrophosphohydrolase"/>
    <property type="match status" value="1"/>
</dbReference>
<dbReference type="EMBL" id="CAADFD010000004">
    <property type="protein sequence ID" value="VFJ48858.1"/>
    <property type="molecule type" value="Genomic_DNA"/>
</dbReference>
<evidence type="ECO:0000256" key="2">
    <source>
        <dbReference type="ARBA" id="ARBA00001946"/>
    </source>
</evidence>
<comment type="cofactor">
    <cofactor evidence="2">
        <name>Mg(2+)</name>
        <dbReference type="ChEBI" id="CHEBI:18420"/>
    </cofactor>
</comment>
<reference evidence="9" key="1">
    <citation type="submission" date="2019-02" db="EMBL/GenBank/DDBJ databases">
        <authorList>
            <person name="Gruber-Vodicka R. H."/>
            <person name="Seah K. B. B."/>
        </authorList>
    </citation>
    <scope>NUCLEOTIDE SEQUENCE</scope>
    <source>
        <strain evidence="9">BECK_BZ106</strain>
    </source>
</reference>
<dbReference type="CDD" id="cd03426">
    <property type="entry name" value="NUDIX_CoAse_Nudt7"/>
    <property type="match status" value="1"/>
</dbReference>
<gene>
    <name evidence="9" type="ORF">BECKFW1821B_GA0114236_100457</name>
</gene>
<dbReference type="AlphaFoldDB" id="A0A450S9X8"/>
<accession>A0A450S9X8</accession>
<evidence type="ECO:0000313" key="9">
    <source>
        <dbReference type="EMBL" id="VFJ48858.1"/>
    </source>
</evidence>